<protein>
    <submittedName>
        <fullName evidence="5 6">Uncharacterized protein At3g43530-like</fullName>
    </submittedName>
</protein>
<accession>A0A9W3BU02</accession>
<keyword evidence="4" id="KW-1185">Reference proteome</keyword>
<dbReference type="KEGG" id="rsz:130499159"/>
<dbReference type="Proteomes" id="UP000504610">
    <property type="component" value="Chromosome 8"/>
</dbReference>
<dbReference type="KEGG" id="rsz:130495251"/>
<dbReference type="InterPro" id="IPR015410">
    <property type="entry name" value="DUF1985"/>
</dbReference>
<dbReference type="Proteomes" id="UP000504610">
    <property type="component" value="Chromosome 4"/>
</dbReference>
<gene>
    <name evidence="5" type="primary">LOC130495251</name>
    <name evidence="6" type="synonym">LOC130499159</name>
    <name evidence="7" type="synonym">LOC130511682</name>
</gene>
<proteinExistence type="predicted"/>
<evidence type="ECO:0000259" key="2">
    <source>
        <dbReference type="Pfam" id="PF03384"/>
    </source>
</evidence>
<evidence type="ECO:0000256" key="1">
    <source>
        <dbReference type="SAM" id="MobiDB-lite"/>
    </source>
</evidence>
<dbReference type="AlphaFoldDB" id="A0A9W3BU02"/>
<dbReference type="GeneID" id="130495251"/>
<organism evidence="4 5">
    <name type="scientific">Raphanus sativus</name>
    <name type="common">Radish</name>
    <name type="synonym">Raphanus raphanistrum var. sativus</name>
    <dbReference type="NCBI Taxonomy" id="3726"/>
    <lineage>
        <taxon>Eukaryota</taxon>
        <taxon>Viridiplantae</taxon>
        <taxon>Streptophyta</taxon>
        <taxon>Embryophyta</taxon>
        <taxon>Tracheophyta</taxon>
        <taxon>Spermatophyta</taxon>
        <taxon>Magnoliopsida</taxon>
        <taxon>eudicotyledons</taxon>
        <taxon>Gunneridae</taxon>
        <taxon>Pentapetalae</taxon>
        <taxon>rosids</taxon>
        <taxon>malvids</taxon>
        <taxon>Brassicales</taxon>
        <taxon>Brassicaceae</taxon>
        <taxon>Brassiceae</taxon>
        <taxon>Raphanus</taxon>
    </lineage>
</organism>
<feature type="compositionally biased region" description="Basic and acidic residues" evidence="1">
    <location>
        <begin position="66"/>
        <end position="88"/>
    </location>
</feature>
<dbReference type="PANTHER" id="PTHR48449:SF1">
    <property type="entry name" value="DUF1985 DOMAIN-CONTAINING PROTEIN"/>
    <property type="match status" value="1"/>
</dbReference>
<dbReference type="Proteomes" id="UP000504610">
    <property type="component" value="Chromosome 1"/>
</dbReference>
<feature type="compositionally biased region" description="Basic residues" evidence="1">
    <location>
        <begin position="28"/>
        <end position="41"/>
    </location>
</feature>
<feature type="compositionally biased region" description="Acidic residues" evidence="1">
    <location>
        <begin position="108"/>
        <end position="122"/>
    </location>
</feature>
<dbReference type="Pfam" id="PF09331">
    <property type="entry name" value="DUF1985"/>
    <property type="match status" value="1"/>
</dbReference>
<dbReference type="RefSeq" id="XP_056842666.1">
    <property type="nucleotide sequence ID" value="XM_056986686.1"/>
</dbReference>
<feature type="domain" description="DUF1985" evidence="3">
    <location>
        <begin position="296"/>
        <end position="431"/>
    </location>
</feature>
<dbReference type="InterPro" id="IPR005048">
    <property type="entry name" value="DUF287"/>
</dbReference>
<dbReference type="Pfam" id="PF03384">
    <property type="entry name" value="DUF287"/>
    <property type="match status" value="1"/>
</dbReference>
<feature type="region of interest" description="Disordered" evidence="1">
    <location>
        <begin position="1"/>
        <end position="211"/>
    </location>
</feature>
<sequence length="658" mass="75396">MVETRLGKRKDRLPPTDPPPQKSGTSKNSKKNKPKNLKKRKTTDEESSAVEFVGTVGVAEENEVEEPAKDVEDREKEKEESEKEKEREEENGDEDEEEEGNSDASQEEKEENGDEDEEEEGNSDASQEDKEENGDKDEDEEGNSNEEVENKDEEEIQEEEENGTLPTPEENGTPEENRGQNENENQEEGEKEPPLEAESGNVDGDGDGVLGQGEEELEATEAIKPLRMYFYESEYKKQIKIATKCFVNDVMVTFANLKPKMSDTERKWFEKHPQFCHVFHMEKDSNHMVQGMWMLLLRTVDGSKRKEVWFIVNGVPIRYGLREHALISGLSCRNYPLGYKEFGDRKFVKRHFKKGESIRLEDVKAKLLAMGEHRDRLKMMVLFFLGSVICAQTKVGKGAKDVLEFFQRAVDDLEFCENFPWGRYSFDYMVKEISHTMDHFGGRVREKTLWPLPGFCLPLELLAFEAIPKFGLKFRQEVEDVDIDCPRMCRSVFKSAGMKGFSLSKLNRELDKITSGDIHSILPTKTEEEVALLEELTEEEDDVDVDDISIDSWVKRLAEGHSVFFEEMYDVDVAARDPNAQEAVDEDQDDEDQDDEVGGEEGGASQKKMMEELIKQVKMIGTQLKRVKKTMDKFEERMVVPFEAFMKKAMDEGQGSGE</sequence>
<dbReference type="KEGG" id="rsz:130511682"/>
<feature type="compositionally biased region" description="Acidic residues" evidence="1">
    <location>
        <begin position="89"/>
        <end position="101"/>
    </location>
</feature>
<feature type="compositionally biased region" description="Acidic residues" evidence="1">
    <location>
        <begin position="583"/>
        <end position="599"/>
    </location>
</feature>
<name>A0A9W3BU02_RAPSA</name>
<reference evidence="5 6" key="2">
    <citation type="submission" date="2025-04" db="UniProtKB">
        <authorList>
            <consortium name="RefSeq"/>
        </authorList>
    </citation>
    <scope>IDENTIFICATION</scope>
    <source>
        <tissue evidence="5 6">Leaf</tissue>
    </source>
</reference>
<feature type="compositionally biased region" description="Acidic residues" evidence="1">
    <location>
        <begin position="129"/>
        <end position="162"/>
    </location>
</feature>
<dbReference type="PANTHER" id="PTHR48449">
    <property type="entry name" value="DUF1985 DOMAIN-CONTAINING PROTEIN"/>
    <property type="match status" value="1"/>
</dbReference>
<feature type="domain" description="DUF287" evidence="2">
    <location>
        <begin position="518"/>
        <end position="569"/>
    </location>
</feature>
<dbReference type="OrthoDB" id="1123921at2759"/>
<dbReference type="RefSeq" id="XP_056849087.1">
    <property type="nucleotide sequence ID" value="XM_056993107.1"/>
</dbReference>
<dbReference type="RefSeq" id="XP_056865041.1">
    <property type="nucleotide sequence ID" value="XM_057009061.1"/>
</dbReference>
<evidence type="ECO:0000313" key="7">
    <source>
        <dbReference type="RefSeq" id="XP_056865041.1"/>
    </source>
</evidence>
<evidence type="ECO:0000259" key="3">
    <source>
        <dbReference type="Pfam" id="PF09331"/>
    </source>
</evidence>
<evidence type="ECO:0000313" key="6">
    <source>
        <dbReference type="RefSeq" id="XP_056849087.1"/>
    </source>
</evidence>
<feature type="region of interest" description="Disordered" evidence="1">
    <location>
        <begin position="581"/>
        <end position="607"/>
    </location>
</feature>
<evidence type="ECO:0000313" key="5">
    <source>
        <dbReference type="RefSeq" id="XP_056842666.1"/>
    </source>
</evidence>
<reference evidence="4" key="1">
    <citation type="journal article" date="2019" name="Database">
        <title>The radish genome database (RadishGD): an integrated information resource for radish genomics.</title>
        <authorList>
            <person name="Yu H.J."/>
            <person name="Baek S."/>
            <person name="Lee Y.J."/>
            <person name="Cho A."/>
            <person name="Mun J.H."/>
        </authorList>
    </citation>
    <scope>NUCLEOTIDE SEQUENCE [LARGE SCALE GENOMIC DNA]</scope>
    <source>
        <strain evidence="4">cv. WK10039</strain>
    </source>
</reference>
<evidence type="ECO:0000313" key="4">
    <source>
        <dbReference type="Proteomes" id="UP000504610"/>
    </source>
</evidence>